<dbReference type="InterPro" id="IPR003151">
    <property type="entry name" value="PIK-rel_kinase_FAT"/>
</dbReference>
<comment type="subcellular location">
    <subcellularLocation>
        <location evidence="1">Nucleus</location>
    </subcellularLocation>
</comment>
<dbReference type="SMART" id="SM01343">
    <property type="entry name" value="FATC"/>
    <property type="match status" value="1"/>
</dbReference>
<accession>A0A835L8N7</accession>
<dbReference type="SUPFAM" id="SSF56112">
    <property type="entry name" value="Protein kinase-like (PK-like)"/>
    <property type="match status" value="1"/>
</dbReference>
<dbReference type="GO" id="GO:0005694">
    <property type="term" value="C:chromosome"/>
    <property type="evidence" value="ECO:0007669"/>
    <property type="project" value="TreeGrafter"/>
</dbReference>
<dbReference type="GO" id="GO:0004674">
    <property type="term" value="F:protein serine/threonine kinase activity"/>
    <property type="evidence" value="ECO:0007669"/>
    <property type="project" value="UniProtKB-KW"/>
</dbReference>
<keyword evidence="10" id="KW-0234">DNA repair</keyword>
<dbReference type="Pfam" id="PF23593">
    <property type="entry name" value="HEAT_ATR"/>
    <property type="match status" value="1"/>
</dbReference>
<dbReference type="InterPro" id="IPR018936">
    <property type="entry name" value="PI3/4_kinase_CS"/>
</dbReference>
<dbReference type="Gene3D" id="3.30.1010.10">
    <property type="entry name" value="Phosphatidylinositol 3-kinase Catalytic Subunit, Chain A, domain 4"/>
    <property type="match status" value="1"/>
</dbReference>
<dbReference type="InterPro" id="IPR016024">
    <property type="entry name" value="ARM-type_fold"/>
</dbReference>
<dbReference type="EC" id="2.7.11.1" evidence="3"/>
<dbReference type="InterPro" id="IPR036940">
    <property type="entry name" value="PI3/4_kinase_cat_sf"/>
</dbReference>
<reference evidence="16" key="1">
    <citation type="submission" date="2020-08" db="EMBL/GenBank/DDBJ databases">
        <title>Spodoptera exigua strain:BAW_Kor-Di-RS1 Genome sequencing and assembly.</title>
        <authorList>
            <person name="Kim J."/>
            <person name="Nam H.Y."/>
            <person name="Kwon M."/>
            <person name="Choi J.H."/>
            <person name="Cho S.R."/>
            <person name="Kim G.-H."/>
        </authorList>
    </citation>
    <scope>NUCLEOTIDE SEQUENCE</scope>
    <source>
        <strain evidence="16">BAW_Kor-Di-RS1</strain>
        <tissue evidence="16">Whole-body</tissue>
    </source>
</reference>
<dbReference type="PANTHER" id="PTHR11139">
    <property type="entry name" value="ATAXIA TELANGIECTASIA MUTATED ATM -RELATED"/>
    <property type="match status" value="1"/>
</dbReference>
<feature type="domain" description="FATC" evidence="15">
    <location>
        <begin position="2511"/>
        <end position="2543"/>
    </location>
</feature>
<dbReference type="PANTHER" id="PTHR11139:SF69">
    <property type="entry name" value="SERINE_THREONINE-PROTEIN KINASE ATR"/>
    <property type="match status" value="1"/>
</dbReference>
<evidence type="ECO:0000259" key="14">
    <source>
        <dbReference type="PROSITE" id="PS51189"/>
    </source>
</evidence>
<dbReference type="InterPro" id="IPR050517">
    <property type="entry name" value="DDR_Repair_Kinase"/>
</dbReference>
<evidence type="ECO:0000256" key="1">
    <source>
        <dbReference type="ARBA" id="ARBA00004123"/>
    </source>
</evidence>
<dbReference type="SMART" id="SM00146">
    <property type="entry name" value="PI3Kc"/>
    <property type="match status" value="1"/>
</dbReference>
<dbReference type="InterPro" id="IPR011009">
    <property type="entry name" value="Kinase-like_dom_sf"/>
</dbReference>
<evidence type="ECO:0000256" key="10">
    <source>
        <dbReference type="ARBA" id="ARBA00023204"/>
    </source>
</evidence>
<dbReference type="PROSITE" id="PS50290">
    <property type="entry name" value="PI3_4_KINASE_3"/>
    <property type="match status" value="1"/>
</dbReference>
<keyword evidence="4" id="KW-0723">Serine/threonine-protein kinase</keyword>
<keyword evidence="7" id="KW-0227">DNA damage</keyword>
<dbReference type="PROSITE" id="PS51190">
    <property type="entry name" value="FATC"/>
    <property type="match status" value="1"/>
</dbReference>
<dbReference type="Pfam" id="PF00454">
    <property type="entry name" value="PI3_PI4_kinase"/>
    <property type="match status" value="1"/>
</dbReference>
<dbReference type="InterPro" id="IPR057564">
    <property type="entry name" value="HEAT_ATR"/>
</dbReference>
<evidence type="ECO:0000313" key="16">
    <source>
        <dbReference type="EMBL" id="KAF9424126.1"/>
    </source>
</evidence>
<comment type="caution">
    <text evidence="16">The sequence shown here is derived from an EMBL/GenBank/DDBJ whole genome shotgun (WGS) entry which is preliminary data.</text>
</comment>
<keyword evidence="11" id="KW-0539">Nucleus</keyword>
<dbReference type="Pfam" id="PF02259">
    <property type="entry name" value="FAT"/>
    <property type="match status" value="1"/>
</dbReference>
<dbReference type="CDD" id="cd00892">
    <property type="entry name" value="PIKKc_ATR"/>
    <property type="match status" value="1"/>
</dbReference>
<dbReference type="Pfam" id="PF02260">
    <property type="entry name" value="FATC"/>
    <property type="match status" value="1"/>
</dbReference>
<feature type="domain" description="FAT" evidence="14">
    <location>
        <begin position="1533"/>
        <end position="2092"/>
    </location>
</feature>
<dbReference type="Pfam" id="PF08064">
    <property type="entry name" value="UME"/>
    <property type="match status" value="1"/>
</dbReference>
<evidence type="ECO:0000256" key="8">
    <source>
        <dbReference type="ARBA" id="ARBA00022777"/>
    </source>
</evidence>
<keyword evidence="6" id="KW-0547">Nucleotide-binding</keyword>
<dbReference type="Pfam" id="PF25030">
    <property type="entry name" value="M-HEAT_ATR"/>
    <property type="match status" value="1"/>
</dbReference>
<keyword evidence="8" id="KW-0418">Kinase</keyword>
<keyword evidence="5" id="KW-0808">Transferase</keyword>
<dbReference type="InterPro" id="IPR012993">
    <property type="entry name" value="UME"/>
</dbReference>
<organism evidence="16 17">
    <name type="scientific">Spodoptera exigua</name>
    <name type="common">Beet armyworm</name>
    <name type="synonym">Noctua fulgens</name>
    <dbReference type="NCBI Taxonomy" id="7107"/>
    <lineage>
        <taxon>Eukaryota</taxon>
        <taxon>Metazoa</taxon>
        <taxon>Ecdysozoa</taxon>
        <taxon>Arthropoda</taxon>
        <taxon>Hexapoda</taxon>
        <taxon>Insecta</taxon>
        <taxon>Pterygota</taxon>
        <taxon>Neoptera</taxon>
        <taxon>Endopterygota</taxon>
        <taxon>Lepidoptera</taxon>
        <taxon>Glossata</taxon>
        <taxon>Ditrysia</taxon>
        <taxon>Noctuoidea</taxon>
        <taxon>Noctuidae</taxon>
        <taxon>Amphipyrinae</taxon>
        <taxon>Spodoptera</taxon>
    </lineage>
</organism>
<feature type="domain" description="PI3K/PI4K catalytic" evidence="13">
    <location>
        <begin position="2202"/>
        <end position="2513"/>
    </location>
</feature>
<protein>
    <recommendedName>
        <fullName evidence="12">Serine/threonine-protein kinase ATR</fullName>
        <ecNumber evidence="3">2.7.11.1</ecNumber>
    </recommendedName>
</protein>
<evidence type="ECO:0000256" key="2">
    <source>
        <dbReference type="ARBA" id="ARBA00010769"/>
    </source>
</evidence>
<proteinExistence type="inferred from homology"/>
<evidence type="ECO:0000256" key="11">
    <source>
        <dbReference type="ARBA" id="ARBA00023242"/>
    </source>
</evidence>
<evidence type="ECO:0000256" key="7">
    <source>
        <dbReference type="ARBA" id="ARBA00022763"/>
    </source>
</evidence>
<evidence type="ECO:0000256" key="3">
    <source>
        <dbReference type="ARBA" id="ARBA00012513"/>
    </source>
</evidence>
<gene>
    <name evidence="16" type="ORF">HW555_000835</name>
</gene>
<dbReference type="GO" id="GO:0005524">
    <property type="term" value="F:ATP binding"/>
    <property type="evidence" value="ECO:0007669"/>
    <property type="project" value="UniProtKB-KW"/>
</dbReference>
<dbReference type="PROSITE" id="PS00916">
    <property type="entry name" value="PI3_4_KINASE_2"/>
    <property type="match status" value="1"/>
</dbReference>
<comment type="similarity">
    <text evidence="2">Belongs to the PI3/PI4-kinase family. ATM subfamily.</text>
</comment>
<dbReference type="SMART" id="SM00802">
    <property type="entry name" value="UME"/>
    <property type="match status" value="1"/>
</dbReference>
<dbReference type="GO" id="GO:0005634">
    <property type="term" value="C:nucleus"/>
    <property type="evidence" value="ECO:0007669"/>
    <property type="project" value="UniProtKB-SubCell"/>
</dbReference>
<dbReference type="SUPFAM" id="SSF48371">
    <property type="entry name" value="ARM repeat"/>
    <property type="match status" value="1"/>
</dbReference>
<evidence type="ECO:0000259" key="15">
    <source>
        <dbReference type="PROSITE" id="PS51190"/>
    </source>
</evidence>
<evidence type="ECO:0000256" key="6">
    <source>
        <dbReference type="ARBA" id="ARBA00022741"/>
    </source>
</evidence>
<dbReference type="Gene3D" id="1.10.1070.11">
    <property type="entry name" value="Phosphatidylinositol 3-/4-kinase, catalytic domain"/>
    <property type="match status" value="1"/>
</dbReference>
<evidence type="ECO:0000256" key="5">
    <source>
        <dbReference type="ARBA" id="ARBA00022679"/>
    </source>
</evidence>
<evidence type="ECO:0000256" key="4">
    <source>
        <dbReference type="ARBA" id="ARBA00022527"/>
    </source>
</evidence>
<dbReference type="EMBL" id="JACKWZ010000005">
    <property type="protein sequence ID" value="KAF9424126.1"/>
    <property type="molecule type" value="Genomic_DNA"/>
</dbReference>
<dbReference type="PROSITE" id="PS51189">
    <property type="entry name" value="FAT"/>
    <property type="match status" value="1"/>
</dbReference>
<dbReference type="InterPro" id="IPR056802">
    <property type="entry name" value="ATR-like_M-HEAT"/>
</dbReference>
<keyword evidence="17" id="KW-1185">Reference proteome</keyword>
<sequence>MDEDNQDGPFTVWQMFNAPTMVLFNNLEHAADGLDRLLTSILKLSGDFSEVLVPRAGSSKYPDSYYQAFNTWLVGRLFYVWSVEELSRIHETSKEAQLKILNILSMNAASFYNTLHLEYVSVLTKLVQYYKDNEANQLKEYLLENFKSEQIDIPNVQLNLEPIYVKVKDIQTCKTLINLTLQLLAESLPMNSVYMNKRKMEYCNLFNEILYMLDNYSVDLKLHSIKFFINLSYNYEQFGIYKFQKSFPFIFSDLLYSIESLLKSLNVYYEKGEIDAIYLDNLNKLMCTFIKVTKKCPEKENKEILSNICTVILRTKNNKTFSNDLKLECLSMTKHINISKDLIDLSNKDASEIDILKDYYCKNILDCMNSDSQEKTNIDSKDSWCYQQVINVIESIKTCEDSKIDIFLISYHLKRCLSALGVLQEVALIKQQDKTKLISEEEIYVIWTSLQKLIGFNKSIIIGDSNCSKLYMDILLSSTVLHHAPSRDDCNKILQLLCLQNSPQFSEHNFGFNDNTKIMILKYIMIVKLILKGKSSETWNRIISNLISGFLKNKTVQNYKQVLPLCPLLMLNNIFSSSKLIGDLLMPAFLTKDQEVQKEVAEVISALACMSLGTYDIVITVPKHFIGHSIFTNNNINLLLICSKCHHIDKNKYSEGCLGKMNQNKVVIYSESNAYTPSQHSTITSLKSLFVKFLNWKQYVDLENSGFWNLFARLCHHYYVLNYGAPTDLLNEENSDQVLKCFTPFVEDNLAEEDPEWNAHKDSAYSLCVNVLVRSTRNSLENNDYSQQTNTLNLIKEFGLCSNEKVVLPVTKLFVYFIMHPQCSLGPKAVVSLRDVCEVHGYTPNQVYHRYKKDYCKLFVECSLYSGKEFAISLLKVVRAFGFVGYRDFISKDVHHFLPYLMPYSVTIKEVPSMIEEIASLVQCSVSDFLIERFPHIYVHVYLNESKEVEKKCMDIIGKLTKTSVLSLIKRHFRVILTEFLLQYCCDSEKVLNACRYLACHDPDVSTPTGSMTMSTSQIADFLNPKFLGVLAYFDHKLVNAKVAISVKRKALKSFPDIMQLMGVKYLTPLRFKVLATLRSALQLAKEFPKILAEAWSAFIHNIDTISLGPLMSNLAVSLLQQLEYAPQEINKIFHYLVLNNENLLSSHISDLFFLEDTNISDRIKMVIKRHVKRTQPDGFLDKIKWYLQHLNHDIPSIKAYAFSHLDKLLKSNRSEIHKAIFGGKNIDPVIVELIDSLLAGCKDPDPKVSLSSGACLGQLGAIEAGHLPRQYVQPDRSPFAFSIGDDCFAATALVELSRAFQYEKDTMNMDCYALTIQEILKIYDISPTGSKKDVWDSFPEHMHQIMHPLLSSRYTLAYPSQPKKAHPLFGSTYATTFLEWAHNWAGQLIPLIESESIRELLRTVHPSMRRDVRTLFLFLPYVLLHAVKSKNNSQYIQEEILAVIGLENFEVENSVTIERCRYKMLRHIRMTPSINSVQTEEGNQSKCSKTIYTLLDFLNRWLLEWCHSKQRPRENENYKAISSFLDKFDKLVIARGNFACGELERALQYLELYMDERKDKMQEQLPFLAEIYALLDEPDSVAGILSMKRSEPSLKELILAQVVTGRLQDAALCYERLAQEGQLDRHSLQSMIDCYLGLDQPFTAYRLLSKHDYDDGMSELSAEPLWRLGRFDELDELCKKPVPPSKENWGLLMGRTLLAYRQQDHDAFLISCKQTTSRLLAQMDAESKGENALRSGYQSVLGLHIITETSHAEEVLQRLKELRDGDRQSTEILNQLLDEWRLRLSVVQSDVRTIEPLLRLRRILLQQTQQLLEPTHPVTASRLKACIGDLWLQSAKHARKAGIFQQYDKLASLHFQSYMYVLNAEEYQPEELFIEKSKMYWARGQHEHAFTTLRRGLDDTYPMLEQLNNDQRKICAKAKLLIAKYNDETTNVDVDVNIGYYKESVEVFKQWEKSLVCLGAYYEKVSCGEGTSTSTTWSRRLYALNSYGKALQYGHKYLYQSMPRMLSIWLDVEVTSTDTSAHQVLAQMTEIIKTYSERLPLYLYLTAFSQIVSRICHPVKEVYLQLKAILVKLIVAYPQHTLWMMMSVMKSSYAQRIKRCADVFADPRLKEPRLLKLISDFTQLAEKLIELCNKPIAGSSLTTTVSTLVRSLPRLLASDSFSHVMMPFQEFCKIVLPSKAARQERIDFNIPTEPPVYIAGIEEQISILPSLQKPRKVTLKGSDGKSYIIMLKPRDDLRKDYRLMEFNGVVNRFLQDAPETRRRRLYIRTYSVLPLNEECGLIEWVPNLVGLRPILMHIYKQKGIHTSNRELKEMMCANKDPVEKKRRIYEQQLLPRHPPVFQEWFRRVFSDPYGWYQARSAYIRTTAVMSMVGYILGLGDRHGENISFDSTNGDTVHVDFNCLFNKGEAFEWPERVPFRLTHNMEAAMGPLKHEGMYRKSCEAVMRALRAQTAALMSVIEPFVYDPLVSWGKVRQMDCGERTNEQAMQHLLHIKQRLNGMVRTKNKQLSLSLSPEGQVEHLIVEATSIINLCQMYIGWGPFL</sequence>
<dbReference type="GO" id="GO:0006281">
    <property type="term" value="P:DNA repair"/>
    <property type="evidence" value="ECO:0007669"/>
    <property type="project" value="UniProtKB-KW"/>
</dbReference>
<dbReference type="GO" id="GO:0000077">
    <property type="term" value="P:DNA damage checkpoint signaling"/>
    <property type="evidence" value="ECO:0007669"/>
    <property type="project" value="TreeGrafter"/>
</dbReference>
<evidence type="ECO:0000259" key="13">
    <source>
        <dbReference type="PROSITE" id="PS50290"/>
    </source>
</evidence>
<evidence type="ECO:0000313" key="17">
    <source>
        <dbReference type="Proteomes" id="UP000648187"/>
    </source>
</evidence>
<dbReference type="InterPro" id="IPR000403">
    <property type="entry name" value="PI3/4_kinase_cat_dom"/>
</dbReference>
<dbReference type="GO" id="GO:0000723">
    <property type="term" value="P:telomere maintenance"/>
    <property type="evidence" value="ECO:0007669"/>
    <property type="project" value="TreeGrafter"/>
</dbReference>
<dbReference type="Proteomes" id="UP000648187">
    <property type="component" value="Unassembled WGS sequence"/>
</dbReference>
<evidence type="ECO:0000256" key="12">
    <source>
        <dbReference type="ARBA" id="ARBA00024420"/>
    </source>
</evidence>
<evidence type="ECO:0000256" key="9">
    <source>
        <dbReference type="ARBA" id="ARBA00022840"/>
    </source>
</evidence>
<dbReference type="InterPro" id="IPR003152">
    <property type="entry name" value="FATC_dom"/>
</dbReference>
<name>A0A835L8N7_SPOEX</name>
<dbReference type="InterPro" id="IPR014009">
    <property type="entry name" value="PIK_FAT"/>
</dbReference>
<keyword evidence="9" id="KW-0067">ATP-binding</keyword>